<dbReference type="AlphaFoldDB" id="A0A1I7RV45"/>
<proteinExistence type="predicted"/>
<evidence type="ECO:0000313" key="5">
    <source>
        <dbReference type="EMBL" id="CAD5219661.1"/>
    </source>
</evidence>
<evidence type="ECO:0000313" key="7">
    <source>
        <dbReference type="Proteomes" id="UP000659654"/>
    </source>
</evidence>
<dbReference type="PANTHER" id="PTHR47520">
    <property type="entry name" value="CX DOMAIN-CONTAINING PROTEIN-RELATED"/>
    <property type="match status" value="1"/>
</dbReference>
<feature type="domain" description="CX" evidence="4">
    <location>
        <begin position="220"/>
        <end position="254"/>
    </location>
</feature>
<evidence type="ECO:0000313" key="6">
    <source>
        <dbReference type="Proteomes" id="UP000095284"/>
    </source>
</evidence>
<feature type="compositionally biased region" description="Low complexity" evidence="1">
    <location>
        <begin position="67"/>
        <end position="87"/>
    </location>
</feature>
<feature type="compositionally biased region" description="Pro residues" evidence="1">
    <location>
        <begin position="338"/>
        <end position="352"/>
    </location>
</feature>
<feature type="compositionally biased region" description="Gly residues" evidence="1">
    <location>
        <begin position="45"/>
        <end position="66"/>
    </location>
</feature>
<keyword evidence="3" id="KW-0732">Signal</keyword>
<feature type="compositionally biased region" description="Low complexity" evidence="1">
    <location>
        <begin position="369"/>
        <end position="378"/>
    </location>
</feature>
<sequence length="378" mass="39393">MNRSYSAVLLCLLLLTKPLAEARRGGGASISRGGGAARGGVAGGNAGGGGFAPNQGGGFQRPGGGFQQPHPQQPTFNQGNQGQWNQGGSRGFGGPGFQGQPHINSQPHFTSGNSLGSPSRASGFKSALAGAAVGTIGGLLAFEAGKAIIRSATTPFNHDGRDYYFDRQNHPQNGNANMCAMPLQQLIATQAPAPTTTTTVAPVPAAGDAGAAPVTTTMAPQQVLQNIQFQDGTRPKEVVWSCKATEICCGTDCCPAPQNQAGAPNAAPTGKSGGAGIGGIILGILLILLILSCCCCFLVYKFCRESIECLIPKRREDNYYDDGTKYDGNGQGNAYPMGPYPPQQNYPPPPQYPQQGGYYPAQPQPPQGYPQYPHHQQF</sequence>
<dbReference type="Proteomes" id="UP000659654">
    <property type="component" value="Unassembled WGS sequence"/>
</dbReference>
<keyword evidence="2" id="KW-1133">Transmembrane helix</keyword>
<feature type="region of interest" description="Disordered" evidence="1">
    <location>
        <begin position="45"/>
        <end position="121"/>
    </location>
</feature>
<evidence type="ECO:0000256" key="2">
    <source>
        <dbReference type="SAM" id="Phobius"/>
    </source>
</evidence>
<feature type="chain" id="PRO_5035359440" evidence="3">
    <location>
        <begin position="23"/>
        <end position="378"/>
    </location>
</feature>
<dbReference type="Pfam" id="PF01705">
    <property type="entry name" value="CX"/>
    <property type="match status" value="1"/>
</dbReference>
<organism evidence="6 8">
    <name type="scientific">Bursaphelenchus xylophilus</name>
    <name type="common">Pinewood nematode worm</name>
    <name type="synonym">Aphelenchoides xylophilus</name>
    <dbReference type="NCBI Taxonomy" id="6326"/>
    <lineage>
        <taxon>Eukaryota</taxon>
        <taxon>Metazoa</taxon>
        <taxon>Ecdysozoa</taxon>
        <taxon>Nematoda</taxon>
        <taxon>Chromadorea</taxon>
        <taxon>Rhabditida</taxon>
        <taxon>Tylenchina</taxon>
        <taxon>Tylenchomorpha</taxon>
        <taxon>Aphelenchoidea</taxon>
        <taxon>Aphelenchoididae</taxon>
        <taxon>Bursaphelenchus</taxon>
    </lineage>
</organism>
<dbReference type="WBParaSite" id="BXY_0460600.1">
    <property type="protein sequence ID" value="BXY_0460600.1"/>
    <property type="gene ID" value="BXY_0460600"/>
</dbReference>
<keyword evidence="2" id="KW-0472">Membrane</keyword>
<evidence type="ECO:0000256" key="1">
    <source>
        <dbReference type="SAM" id="MobiDB-lite"/>
    </source>
</evidence>
<feature type="signal peptide" evidence="3">
    <location>
        <begin position="1"/>
        <end position="22"/>
    </location>
</feature>
<feature type="compositionally biased region" description="Polar residues" evidence="1">
    <location>
        <begin position="102"/>
        <end position="120"/>
    </location>
</feature>
<dbReference type="PANTHER" id="PTHR47520:SF8">
    <property type="entry name" value="CX DOMAIN-CONTAINING PROTEIN"/>
    <property type="match status" value="1"/>
</dbReference>
<evidence type="ECO:0000313" key="8">
    <source>
        <dbReference type="WBParaSite" id="BXY_0460600.1"/>
    </source>
</evidence>
<evidence type="ECO:0000259" key="4">
    <source>
        <dbReference type="Pfam" id="PF01705"/>
    </source>
</evidence>
<dbReference type="EMBL" id="CAJFCV020000003">
    <property type="protein sequence ID" value="CAG9105124.1"/>
    <property type="molecule type" value="Genomic_DNA"/>
</dbReference>
<dbReference type="Proteomes" id="UP000095284">
    <property type="component" value="Unplaced"/>
</dbReference>
<accession>A0A1I7RV45</accession>
<feature type="compositionally biased region" description="Gly residues" evidence="1">
    <location>
        <begin position="88"/>
        <end position="97"/>
    </location>
</feature>
<keyword evidence="7" id="KW-1185">Reference proteome</keyword>
<keyword evidence="2" id="KW-0812">Transmembrane</keyword>
<feature type="region of interest" description="Disordered" evidence="1">
    <location>
        <begin position="320"/>
        <end position="378"/>
    </location>
</feature>
<gene>
    <name evidence="5" type="ORF">BXYJ_LOCUS5790</name>
</gene>
<dbReference type="OrthoDB" id="5871812at2759"/>
<dbReference type="EMBL" id="CAJFDI010000003">
    <property type="protein sequence ID" value="CAD5219661.1"/>
    <property type="molecule type" value="Genomic_DNA"/>
</dbReference>
<protein>
    <submittedName>
        <fullName evidence="5">(pine wood nematode) hypothetical protein</fullName>
    </submittedName>
    <submittedName>
        <fullName evidence="8">CX domain-containing protein</fullName>
    </submittedName>
</protein>
<evidence type="ECO:0000256" key="3">
    <source>
        <dbReference type="SAM" id="SignalP"/>
    </source>
</evidence>
<dbReference type="Proteomes" id="UP000582659">
    <property type="component" value="Unassembled WGS sequence"/>
</dbReference>
<name>A0A1I7RV45_BURXY</name>
<dbReference type="eggNOG" id="ENOG502S7EZ">
    <property type="taxonomic scope" value="Eukaryota"/>
</dbReference>
<feature type="transmembrane region" description="Helical" evidence="2">
    <location>
        <begin position="277"/>
        <end position="300"/>
    </location>
</feature>
<reference evidence="5" key="2">
    <citation type="submission" date="2020-09" db="EMBL/GenBank/DDBJ databases">
        <authorList>
            <person name="Kikuchi T."/>
        </authorList>
    </citation>
    <scope>NUCLEOTIDE SEQUENCE</scope>
    <source>
        <strain evidence="5">Ka4C1</strain>
    </source>
</reference>
<reference evidence="8" key="1">
    <citation type="submission" date="2016-11" db="UniProtKB">
        <authorList>
            <consortium name="WormBaseParasite"/>
        </authorList>
    </citation>
    <scope>IDENTIFICATION</scope>
</reference>
<dbReference type="InterPro" id="IPR002619">
    <property type="entry name" value="CX"/>
</dbReference>